<dbReference type="Proteomes" id="UP000740926">
    <property type="component" value="Unassembled WGS sequence"/>
</dbReference>
<gene>
    <name evidence="1" type="ORF">G6F50_007236</name>
</gene>
<dbReference type="AlphaFoldDB" id="A0A9P6Z148"/>
<sequence length="737" mass="84966">MNNLESLSLAILQYPTTKVITQDQKPLVLTIKKLKRFMVHENKTLITWIVEILRKRNKEIVDPINEALVQLLTDVISFHEAIDSSVLITFFELIRIDANDMAWLLNLVGERLPHHILPYIHQYLVLGLSNYGNPFLASKDPVLSQDQMNLFYMSDSLFQHLLNTQSRELVIHSLVNILKDHYLNHVTAHTSFTTESWSSVFHLLYENNTAGNIFYYEKTTSNSIIKNNQGEIETITNLFSRWLANVAFDPQGLIIRHAMDVMIMLDTLVYDNRFDLSHILPSKDGSILDSLQPSIRQLRLEPASIDLIDWIECRVNNDMRIPFSLLQLALINNDSREYTIHLFVQLITKLSCANHFVTKLIPTAESKWPGIFQQVLENIFSKTIAIHIADTTQIEKILCNLAMLYEDNTSTQKSGFDAFQNYISSHSRQVLLIFINHPSVTCRIMGYRVLNNSKFYKQIALQEQEPTSRLLMDVWFRHLKARYLKQEDAQVIDIQQTLISNCCQNATLAKIILSVALEHILNGALEIFPVADINSIHQQTNLFDKINRQDDSTFQSKKPPRFVTCIDLLKVQLDTRDKVYIDNIERTASLFDQFKDTVSTDEYNEIHHHIISFLSSKWTPTSVSLTTYDDALPKNIPHACDIVIGNAFKDHPALFLIFEKCIQVVQPTMTNDMIRSILVYFIVFWNMKEVINVPTTLTYATQLEETIRMTLLLKPVLPESLETYSIKSFGITFDIPP</sequence>
<evidence type="ECO:0000313" key="2">
    <source>
        <dbReference type="Proteomes" id="UP000740926"/>
    </source>
</evidence>
<proteinExistence type="predicted"/>
<evidence type="ECO:0000313" key="1">
    <source>
        <dbReference type="EMBL" id="KAG1568500.1"/>
    </source>
</evidence>
<protein>
    <submittedName>
        <fullName evidence="1">Uncharacterized protein</fullName>
    </submittedName>
</protein>
<keyword evidence="2" id="KW-1185">Reference proteome</keyword>
<dbReference type="EMBL" id="JAANIU010001127">
    <property type="protein sequence ID" value="KAG1568500.1"/>
    <property type="molecule type" value="Genomic_DNA"/>
</dbReference>
<name>A0A9P6Z148_9FUNG</name>
<comment type="caution">
    <text evidence="1">The sequence shown here is derived from an EMBL/GenBank/DDBJ whole genome shotgun (WGS) entry which is preliminary data.</text>
</comment>
<organism evidence="1 2">
    <name type="scientific">Rhizopus delemar</name>
    <dbReference type="NCBI Taxonomy" id="936053"/>
    <lineage>
        <taxon>Eukaryota</taxon>
        <taxon>Fungi</taxon>
        <taxon>Fungi incertae sedis</taxon>
        <taxon>Mucoromycota</taxon>
        <taxon>Mucoromycotina</taxon>
        <taxon>Mucoromycetes</taxon>
        <taxon>Mucorales</taxon>
        <taxon>Mucorineae</taxon>
        <taxon>Rhizopodaceae</taxon>
        <taxon>Rhizopus</taxon>
    </lineage>
</organism>
<reference evidence="1 2" key="1">
    <citation type="journal article" date="2020" name="Microb. Genom.">
        <title>Genetic diversity of clinical and environmental Mucorales isolates obtained from an investigation of mucormycosis cases among solid organ transplant recipients.</title>
        <authorList>
            <person name="Nguyen M.H."/>
            <person name="Kaul D."/>
            <person name="Muto C."/>
            <person name="Cheng S.J."/>
            <person name="Richter R.A."/>
            <person name="Bruno V.M."/>
            <person name="Liu G."/>
            <person name="Beyhan S."/>
            <person name="Sundermann A.J."/>
            <person name="Mounaud S."/>
            <person name="Pasculle A.W."/>
            <person name="Nierman W.C."/>
            <person name="Driscoll E."/>
            <person name="Cumbie R."/>
            <person name="Clancy C.J."/>
            <person name="Dupont C.L."/>
        </authorList>
    </citation>
    <scope>NUCLEOTIDE SEQUENCE [LARGE SCALE GENOMIC DNA]</scope>
    <source>
        <strain evidence="1 2">GL24</strain>
    </source>
</reference>
<accession>A0A9P6Z148</accession>